<keyword evidence="5" id="KW-0119">Carbohydrate metabolism</keyword>
<comment type="similarity">
    <text evidence="2">Belongs to the KHG/KDPG aldolase family.</text>
</comment>
<dbReference type="AlphaFoldDB" id="A0A1M6F652"/>
<comment type="subunit">
    <text evidence="3">Homotrimer.</text>
</comment>
<sequence length="206" mass="22593">MEEKSKVLDNILAGKLVAVVRGKDKEEGSKIIDACREAKLSLIEITYTNKDASELIKKYSMDEKLCVGAGTVVNVETAKNAIESGAKFIVGPNFDEDLAIYCNENEILYIPGCLTPTEIIRAQKYSCKIVKLFPGELVGPKYIKAIKAPIPDMKIMVTGGVDKENIKQWLENGAEALGIGSLLTKDTDLQHDAIVCNAKEFLEKVK</sequence>
<dbReference type="Proteomes" id="UP000184241">
    <property type="component" value="Unassembled WGS sequence"/>
</dbReference>
<evidence type="ECO:0000256" key="3">
    <source>
        <dbReference type="ARBA" id="ARBA00011233"/>
    </source>
</evidence>
<evidence type="ECO:0000256" key="4">
    <source>
        <dbReference type="ARBA" id="ARBA00023239"/>
    </source>
</evidence>
<dbReference type="PANTHER" id="PTHR30246">
    <property type="entry name" value="2-KETO-3-DEOXY-6-PHOSPHOGLUCONATE ALDOLASE"/>
    <property type="match status" value="1"/>
</dbReference>
<dbReference type="RefSeq" id="WP_073022831.1">
    <property type="nucleotide sequence ID" value="NZ_FQXU01000026.1"/>
</dbReference>
<dbReference type="PANTHER" id="PTHR30246:SF1">
    <property type="entry name" value="2-DEHYDRO-3-DEOXY-6-PHOSPHOGALACTONATE ALDOLASE-RELATED"/>
    <property type="match status" value="1"/>
</dbReference>
<gene>
    <name evidence="6" type="ORF">SAMN02745941_04576</name>
</gene>
<evidence type="ECO:0000256" key="5">
    <source>
        <dbReference type="ARBA" id="ARBA00023277"/>
    </source>
</evidence>
<dbReference type="InterPro" id="IPR013785">
    <property type="entry name" value="Aldolase_TIM"/>
</dbReference>
<accession>A0A1M6F652</accession>
<dbReference type="InterPro" id="IPR000887">
    <property type="entry name" value="Aldlse_KDPG_KHG"/>
</dbReference>
<dbReference type="GO" id="GO:0016829">
    <property type="term" value="F:lyase activity"/>
    <property type="evidence" value="ECO:0007669"/>
    <property type="project" value="UniProtKB-KW"/>
</dbReference>
<evidence type="ECO:0000313" key="6">
    <source>
        <dbReference type="EMBL" id="SHI93069.1"/>
    </source>
</evidence>
<dbReference type="CDD" id="cd00452">
    <property type="entry name" value="KDPG_aldolase"/>
    <property type="match status" value="1"/>
</dbReference>
<protein>
    <submittedName>
        <fullName evidence="6">2-dehydro-3-deoxyphosphogluconate aldolase / (4S)-4-hydroxy-2-oxoglutarate aldolase</fullName>
    </submittedName>
</protein>
<dbReference type="NCBIfam" id="TIGR01182">
    <property type="entry name" value="eda"/>
    <property type="match status" value="1"/>
</dbReference>
<organism evidence="6 7">
    <name type="scientific">Clostridium intestinale DSM 6191</name>
    <dbReference type="NCBI Taxonomy" id="1121320"/>
    <lineage>
        <taxon>Bacteria</taxon>
        <taxon>Bacillati</taxon>
        <taxon>Bacillota</taxon>
        <taxon>Clostridia</taxon>
        <taxon>Eubacteriales</taxon>
        <taxon>Clostridiaceae</taxon>
        <taxon>Clostridium</taxon>
    </lineage>
</organism>
<name>A0A1M6F652_9CLOT</name>
<keyword evidence="4" id="KW-0456">Lyase</keyword>
<dbReference type="SUPFAM" id="SSF51569">
    <property type="entry name" value="Aldolase"/>
    <property type="match status" value="1"/>
</dbReference>
<reference evidence="6 7" key="1">
    <citation type="submission" date="2016-11" db="EMBL/GenBank/DDBJ databases">
        <authorList>
            <person name="Jaros S."/>
            <person name="Januszkiewicz K."/>
            <person name="Wedrychowicz H."/>
        </authorList>
    </citation>
    <scope>NUCLEOTIDE SEQUENCE [LARGE SCALE GENOMIC DNA]</scope>
    <source>
        <strain evidence="6 7">DSM 6191</strain>
    </source>
</reference>
<proteinExistence type="inferred from homology"/>
<evidence type="ECO:0000256" key="2">
    <source>
        <dbReference type="ARBA" id="ARBA00006906"/>
    </source>
</evidence>
<evidence type="ECO:0000313" key="7">
    <source>
        <dbReference type="Proteomes" id="UP000184241"/>
    </source>
</evidence>
<evidence type="ECO:0000256" key="1">
    <source>
        <dbReference type="ARBA" id="ARBA00004761"/>
    </source>
</evidence>
<dbReference type="Gene3D" id="3.20.20.70">
    <property type="entry name" value="Aldolase class I"/>
    <property type="match status" value="1"/>
</dbReference>
<dbReference type="EMBL" id="FQXU01000026">
    <property type="protein sequence ID" value="SHI93069.1"/>
    <property type="molecule type" value="Genomic_DNA"/>
</dbReference>
<dbReference type="Pfam" id="PF01081">
    <property type="entry name" value="Aldolase"/>
    <property type="match status" value="1"/>
</dbReference>
<comment type="pathway">
    <text evidence="1">Carbohydrate acid metabolism.</text>
</comment>